<evidence type="ECO:0000256" key="1">
    <source>
        <dbReference type="SAM" id="Phobius"/>
    </source>
</evidence>
<keyword evidence="5" id="KW-1185">Reference proteome</keyword>
<feature type="transmembrane region" description="Helical" evidence="1">
    <location>
        <begin position="62"/>
        <end position="82"/>
    </location>
</feature>
<keyword evidence="1" id="KW-1133">Transmembrane helix</keyword>
<dbReference type="PANTHER" id="PTHR23028:SF53">
    <property type="entry name" value="ACYL_TRANSF_3 DOMAIN-CONTAINING PROTEIN"/>
    <property type="match status" value="1"/>
</dbReference>
<dbReference type="GO" id="GO:0016746">
    <property type="term" value="F:acyltransferase activity"/>
    <property type="evidence" value="ECO:0007669"/>
    <property type="project" value="UniProtKB-KW"/>
</dbReference>
<name>A0ABV3X0H6_9HYPH</name>
<feature type="transmembrane region" description="Helical" evidence="1">
    <location>
        <begin position="165"/>
        <end position="186"/>
    </location>
</feature>
<feature type="transmembrane region" description="Helical" evidence="1">
    <location>
        <begin position="39"/>
        <end position="56"/>
    </location>
</feature>
<keyword evidence="4" id="KW-0012">Acyltransferase</keyword>
<dbReference type="Proteomes" id="UP001559025">
    <property type="component" value="Unassembled WGS sequence"/>
</dbReference>
<protein>
    <submittedName>
        <fullName evidence="4">Acyltransferase family protein</fullName>
        <ecNumber evidence="4">2.3.1.-</ecNumber>
    </submittedName>
</protein>
<dbReference type="EC" id="2.3.1.-" evidence="4"/>
<dbReference type="PANTHER" id="PTHR23028">
    <property type="entry name" value="ACETYLTRANSFERASE"/>
    <property type="match status" value="1"/>
</dbReference>
<dbReference type="Pfam" id="PF19040">
    <property type="entry name" value="SGNH"/>
    <property type="match status" value="1"/>
</dbReference>
<proteinExistence type="predicted"/>
<feature type="domain" description="Acyltransferase 3" evidence="2">
    <location>
        <begin position="37"/>
        <end position="360"/>
    </location>
</feature>
<feature type="transmembrane region" description="Helical" evidence="1">
    <location>
        <begin position="192"/>
        <end position="212"/>
    </location>
</feature>
<feature type="domain" description="SGNH" evidence="3">
    <location>
        <begin position="434"/>
        <end position="667"/>
    </location>
</feature>
<keyword evidence="1" id="KW-0472">Membrane</keyword>
<feature type="transmembrane region" description="Helical" evidence="1">
    <location>
        <begin position="251"/>
        <end position="270"/>
    </location>
</feature>
<keyword evidence="1" id="KW-0812">Transmembrane</keyword>
<feature type="transmembrane region" description="Helical" evidence="1">
    <location>
        <begin position="219"/>
        <end position="239"/>
    </location>
</feature>
<organism evidence="4 5">
    <name type="scientific">Neoaquamicrobium sediminum</name>
    <dbReference type="NCBI Taxonomy" id="1849104"/>
    <lineage>
        <taxon>Bacteria</taxon>
        <taxon>Pseudomonadati</taxon>
        <taxon>Pseudomonadota</taxon>
        <taxon>Alphaproteobacteria</taxon>
        <taxon>Hyphomicrobiales</taxon>
        <taxon>Phyllobacteriaceae</taxon>
        <taxon>Neoaquamicrobium</taxon>
    </lineage>
</organism>
<dbReference type="RefSeq" id="WP_368805129.1">
    <property type="nucleotide sequence ID" value="NZ_JAZHFV010000013.1"/>
</dbReference>
<dbReference type="InterPro" id="IPR002656">
    <property type="entry name" value="Acyl_transf_3_dom"/>
</dbReference>
<feature type="transmembrane region" description="Helical" evidence="1">
    <location>
        <begin position="277"/>
        <end position="295"/>
    </location>
</feature>
<feature type="transmembrane region" description="Helical" evidence="1">
    <location>
        <begin position="345"/>
        <end position="363"/>
    </location>
</feature>
<gene>
    <name evidence="4" type="ORF">V1479_24340</name>
</gene>
<evidence type="ECO:0000259" key="3">
    <source>
        <dbReference type="Pfam" id="PF19040"/>
    </source>
</evidence>
<evidence type="ECO:0000313" key="5">
    <source>
        <dbReference type="Proteomes" id="UP001559025"/>
    </source>
</evidence>
<dbReference type="Pfam" id="PF01757">
    <property type="entry name" value="Acyl_transf_3"/>
    <property type="match status" value="1"/>
</dbReference>
<sequence length="694" mass="76756">MQTLHGDLPLLKLQSTSDRSKVSRTENTRHVKRYRPEIAGLRAIAVLAVVIYHAGVQQLAGGFAGVDVFFVISGFLITSIIVRDLEVGRFSFAEFYARRAKRLFPAAMTTVFVTVAFGWVMLGPGQYIKLAESSIAALFFVSNFYFMVNTGYFDQSAEVLPLLHMWSLGVEEQFYIIVPLVLFFAFRRFGRLGILSAVVTTTLATFLLSASISATYPKFAFFMLATRAWELGLGGMIALSPRLSAHRSATGNILSISGLTLVFLGIFTITTDVPYPGVWAVLPTLGTALVIYGTTTEGNLIARVLSAKPLEWVGRISYSCYLWHWPLIVYYRIYISERMFEPLEVAALVAGSLALGWISWRFIEETFRHSTSQPWAAIGRPVAAMTVVAAICLVLVWKDGFPMRENPAAAGLTDLDTMWEFDCVDTIAMPGAGDSCVVGVKWDEAARKGVLWGDSHADHFAPIVDLWAREMKIAIVVGPRSCPAFLNGTSSYVHRGDRPNYSEICGNKQRLTVEWLSDHPEVNLIIMAAAWSGYIDTLSPSSSIPPLARADAGSVMESSLIELLNKIDTPSRDVLLIGDVPRPRVNLNVCAALEASSLWRYGCAIDHKSLEANATREFQRVTNQALVNAASDDRKVNVLIPTDSMCGNVSCSTIWNGEFIYRDNNHIRRNLKPSTIELIGRTIGIEEYFQRLSP</sequence>
<feature type="transmembrane region" description="Helical" evidence="1">
    <location>
        <begin position="103"/>
        <end position="122"/>
    </location>
</feature>
<accession>A0ABV3X0H6</accession>
<feature type="transmembrane region" description="Helical" evidence="1">
    <location>
        <begin position="315"/>
        <end position="333"/>
    </location>
</feature>
<reference evidence="4 5" key="1">
    <citation type="submission" date="2024-01" db="EMBL/GenBank/DDBJ databases">
        <title>New evidence supports the origin of RcGTA from prophage.</title>
        <authorList>
            <person name="Xu Y."/>
            <person name="Liu B."/>
            <person name="Chen F."/>
        </authorList>
    </citation>
    <scope>NUCLEOTIDE SEQUENCE [LARGE SCALE GENOMIC DNA]</scope>
    <source>
        <strain evidence="4 5">CBW1107-2</strain>
    </source>
</reference>
<dbReference type="InterPro" id="IPR050879">
    <property type="entry name" value="Acyltransferase_3"/>
</dbReference>
<evidence type="ECO:0000259" key="2">
    <source>
        <dbReference type="Pfam" id="PF01757"/>
    </source>
</evidence>
<keyword evidence="4" id="KW-0808">Transferase</keyword>
<comment type="caution">
    <text evidence="4">The sequence shown here is derived from an EMBL/GenBank/DDBJ whole genome shotgun (WGS) entry which is preliminary data.</text>
</comment>
<dbReference type="EMBL" id="JAZHFV010000013">
    <property type="protein sequence ID" value="MEX4010444.1"/>
    <property type="molecule type" value="Genomic_DNA"/>
</dbReference>
<evidence type="ECO:0000313" key="4">
    <source>
        <dbReference type="EMBL" id="MEX4010444.1"/>
    </source>
</evidence>
<dbReference type="InterPro" id="IPR043968">
    <property type="entry name" value="SGNH"/>
</dbReference>
<feature type="transmembrane region" description="Helical" evidence="1">
    <location>
        <begin position="375"/>
        <end position="397"/>
    </location>
</feature>